<dbReference type="Proteomes" id="UP000824120">
    <property type="component" value="Chromosome 4"/>
</dbReference>
<dbReference type="PANTHER" id="PTHR24014">
    <property type="entry name" value="2-OXOGLUTARATE AND IRON-DEPENDENT OXYGENASE DOMAIN-CONTAINING PROTEIN 2"/>
    <property type="match status" value="1"/>
</dbReference>
<dbReference type="PANTHER" id="PTHR24014:SF4">
    <property type="entry name" value="2-OXOGLUTARATE AND IRON-DEPENDENT OXYGENASE DOMAIN-CONTAINING PROTEIN 2"/>
    <property type="match status" value="1"/>
</dbReference>
<dbReference type="CDD" id="cd06257">
    <property type="entry name" value="DnaJ"/>
    <property type="match status" value="1"/>
</dbReference>
<proteinExistence type="predicted"/>
<dbReference type="Pfam" id="PF25238">
    <property type="entry name" value="OGFOD2-like"/>
    <property type="match status" value="1"/>
</dbReference>
<dbReference type="InterPro" id="IPR001623">
    <property type="entry name" value="DnaJ_domain"/>
</dbReference>
<feature type="region of interest" description="Disordered" evidence="2">
    <location>
        <begin position="1"/>
        <end position="86"/>
    </location>
</feature>
<dbReference type="OrthoDB" id="1736837at2759"/>
<dbReference type="SUPFAM" id="SSF46565">
    <property type="entry name" value="Chaperone J-domain"/>
    <property type="match status" value="1"/>
</dbReference>
<gene>
    <name evidence="4" type="ORF">H5410_024668</name>
</gene>
<dbReference type="Gene3D" id="1.10.287.110">
    <property type="entry name" value="DnaJ domain"/>
    <property type="match status" value="1"/>
</dbReference>
<feature type="domain" description="J" evidence="3">
    <location>
        <begin position="337"/>
        <end position="393"/>
    </location>
</feature>
<feature type="compositionally biased region" description="Polar residues" evidence="2">
    <location>
        <begin position="13"/>
        <end position="27"/>
    </location>
</feature>
<keyword evidence="5" id="KW-1185">Reference proteome</keyword>
<dbReference type="InterPro" id="IPR036869">
    <property type="entry name" value="J_dom_sf"/>
</dbReference>
<dbReference type="AlphaFoldDB" id="A0A9J5ZMM2"/>
<evidence type="ECO:0000256" key="2">
    <source>
        <dbReference type="SAM" id="MobiDB-lite"/>
    </source>
</evidence>
<dbReference type="Pfam" id="PF00226">
    <property type="entry name" value="DnaJ"/>
    <property type="match status" value="1"/>
</dbReference>
<dbReference type="EMBL" id="JACXVP010000004">
    <property type="protein sequence ID" value="KAG5613387.1"/>
    <property type="molecule type" value="Genomic_DNA"/>
</dbReference>
<name>A0A9J5ZMM2_SOLCO</name>
<dbReference type="PRINTS" id="PR00625">
    <property type="entry name" value="JDOMAIN"/>
</dbReference>
<feature type="compositionally biased region" description="Basic and acidic residues" evidence="2">
    <location>
        <begin position="77"/>
        <end position="86"/>
    </location>
</feature>
<protein>
    <recommendedName>
        <fullName evidence="3">J domain-containing protein</fullName>
    </recommendedName>
</protein>
<evidence type="ECO:0000256" key="1">
    <source>
        <dbReference type="ARBA" id="ARBA00022896"/>
    </source>
</evidence>
<accession>A0A9J5ZMM2</accession>
<feature type="compositionally biased region" description="Acidic residues" evidence="2">
    <location>
        <begin position="1"/>
        <end position="12"/>
    </location>
</feature>
<organism evidence="4 5">
    <name type="scientific">Solanum commersonii</name>
    <name type="common">Commerson's wild potato</name>
    <name type="synonym">Commerson's nightshade</name>
    <dbReference type="NCBI Taxonomy" id="4109"/>
    <lineage>
        <taxon>Eukaryota</taxon>
        <taxon>Viridiplantae</taxon>
        <taxon>Streptophyta</taxon>
        <taxon>Embryophyta</taxon>
        <taxon>Tracheophyta</taxon>
        <taxon>Spermatophyta</taxon>
        <taxon>Magnoliopsida</taxon>
        <taxon>eudicotyledons</taxon>
        <taxon>Gunneridae</taxon>
        <taxon>Pentapetalae</taxon>
        <taxon>asterids</taxon>
        <taxon>lamiids</taxon>
        <taxon>Solanales</taxon>
        <taxon>Solanaceae</taxon>
        <taxon>Solanoideae</taxon>
        <taxon>Solaneae</taxon>
        <taxon>Solanum</taxon>
    </lineage>
</organism>
<evidence type="ECO:0000259" key="3">
    <source>
        <dbReference type="PROSITE" id="PS50076"/>
    </source>
</evidence>
<dbReference type="PROSITE" id="PS50076">
    <property type="entry name" value="DNAJ_2"/>
    <property type="match status" value="1"/>
</dbReference>
<sequence>MEETENVEDTELSETATQCRSTLSLNSEIEDAEAETNKRKPTQVIGETTKRRRTPLNPEFGEDAEASETSKLLSKPVDGDASKPVDRDAYGKIPLAFTSPELYQAVAESAPPDVRAKSEKEIAAYVNEIIMRYAPSQKEMELREYRDKIISEYPRLHEKLYAIHPTEIFVPSFIKAINEKTEDRFKNIISQPFPGILTFEIFQPEYCEMLVAEVNHFQTWIHKADIRTEHRNNMNNMTYLDDLGMGCMLQNLMDSFISPISKVFFTQVGGSTLDEHECVVEYHTDGENELVVQVDDTELTLNVCLGQRFSGGELCFQGVYCEKHVDTPTRPESDSIKYYEILGVPNSASQDDLKKAYPKSAIKNNPDKGGDPVKEAFEYSHIVGQAILYQGRNRHVSRVTTAGKRFNLVLGCKSTAFRGMCKLMSDFSWCSKCKQEKERRNRETVSTFMAGIGLK</sequence>
<evidence type="ECO:0000313" key="5">
    <source>
        <dbReference type="Proteomes" id="UP000824120"/>
    </source>
</evidence>
<comment type="caution">
    <text evidence="4">The sequence shown here is derived from an EMBL/GenBank/DDBJ whole genome shotgun (WGS) entry which is preliminary data.</text>
</comment>
<reference evidence="4 5" key="1">
    <citation type="submission" date="2020-09" db="EMBL/GenBank/DDBJ databases">
        <title>De no assembly of potato wild relative species, Solanum commersonii.</title>
        <authorList>
            <person name="Cho K."/>
        </authorList>
    </citation>
    <scope>NUCLEOTIDE SEQUENCE [LARGE SCALE GENOMIC DNA]</scope>
    <source>
        <strain evidence="4">LZ3.2</strain>
        <tissue evidence="4">Leaf</tissue>
    </source>
</reference>
<dbReference type="SMART" id="SM00271">
    <property type="entry name" value="DnaJ"/>
    <property type="match status" value="1"/>
</dbReference>
<keyword evidence="1" id="KW-0847">Vitamin C</keyword>
<evidence type="ECO:0000313" key="4">
    <source>
        <dbReference type="EMBL" id="KAG5613387.1"/>
    </source>
</evidence>
<dbReference type="GO" id="GO:0031418">
    <property type="term" value="F:L-ascorbic acid binding"/>
    <property type="evidence" value="ECO:0007669"/>
    <property type="project" value="UniProtKB-KW"/>
</dbReference>